<sequence>MIQVYYKRGCNSSRQTLKWFKDHSITISKAPIAKISKEDIVKTLSMTDKGLEDIVKHPTRSKSETRKGILHLYELSFNEGLEYLKHNTNLLQTPIVLDDNKLLVGYNSEEIRKYLPQKYRRYH</sequence>
<dbReference type="PANTHER" id="PTHR30041:SF7">
    <property type="entry name" value="GLOBAL TRANSCRIPTIONAL REGULATOR SPX"/>
    <property type="match status" value="1"/>
</dbReference>
<comment type="similarity">
    <text evidence="1">Belongs to the ArsC family.</text>
</comment>
<dbReference type="PANTHER" id="PTHR30041">
    <property type="entry name" value="ARSENATE REDUCTASE"/>
    <property type="match status" value="1"/>
</dbReference>
<accession>A0A252CEK2</accession>
<dbReference type="AlphaFoldDB" id="A0A252CEK2"/>
<name>A0A252CEK2_9LACT</name>
<dbReference type="InterPro" id="IPR036249">
    <property type="entry name" value="Thioredoxin-like_sf"/>
</dbReference>
<gene>
    <name evidence="2" type="ORF">BZZ03_04225</name>
</gene>
<evidence type="ECO:0000256" key="1">
    <source>
        <dbReference type="PROSITE-ProRule" id="PRU01282"/>
    </source>
</evidence>
<protein>
    <recommendedName>
        <fullName evidence="4">Transcriptional regulator</fullName>
    </recommendedName>
</protein>
<dbReference type="Gene3D" id="3.40.30.10">
    <property type="entry name" value="Glutaredoxin"/>
    <property type="match status" value="1"/>
</dbReference>
<dbReference type="Pfam" id="PF03960">
    <property type="entry name" value="ArsC"/>
    <property type="match status" value="1"/>
</dbReference>
<dbReference type="PROSITE" id="PS51353">
    <property type="entry name" value="ARSC"/>
    <property type="match status" value="1"/>
</dbReference>
<evidence type="ECO:0008006" key="4">
    <source>
        <dbReference type="Google" id="ProtNLM"/>
    </source>
</evidence>
<organism evidence="2 3">
    <name type="scientific">Lactococcus petauri</name>
    <dbReference type="NCBI Taxonomy" id="1940789"/>
    <lineage>
        <taxon>Bacteria</taxon>
        <taxon>Bacillati</taxon>
        <taxon>Bacillota</taxon>
        <taxon>Bacilli</taxon>
        <taxon>Lactobacillales</taxon>
        <taxon>Streptococcaceae</taxon>
        <taxon>Lactococcus</taxon>
    </lineage>
</organism>
<dbReference type="RefSeq" id="WP_029345156.1">
    <property type="nucleotide sequence ID" value="NZ_JARPXU010000013.1"/>
</dbReference>
<evidence type="ECO:0000313" key="3">
    <source>
        <dbReference type="Proteomes" id="UP000194606"/>
    </source>
</evidence>
<proteinExistence type="inferred from homology"/>
<dbReference type="InterPro" id="IPR006660">
    <property type="entry name" value="Arsenate_reductase-like"/>
</dbReference>
<evidence type="ECO:0000313" key="2">
    <source>
        <dbReference type="EMBL" id="OUK04984.1"/>
    </source>
</evidence>
<comment type="caution">
    <text evidence="2">The sequence shown here is derived from an EMBL/GenBank/DDBJ whole genome shotgun (WGS) entry which is preliminary data.</text>
</comment>
<reference evidence="2 3" key="1">
    <citation type="submission" date="2017-02" db="EMBL/GenBank/DDBJ databases">
        <authorList>
            <person name="Peterson S.W."/>
        </authorList>
    </citation>
    <scope>NUCLEOTIDE SEQUENCE [LARGE SCALE GENOMIC DNA]</scope>
    <source>
        <strain evidence="2">159469</strain>
    </source>
</reference>
<dbReference type="SUPFAM" id="SSF52833">
    <property type="entry name" value="Thioredoxin-like"/>
    <property type="match status" value="1"/>
</dbReference>
<dbReference type="Proteomes" id="UP000194606">
    <property type="component" value="Unassembled WGS sequence"/>
</dbReference>
<dbReference type="EMBL" id="MUIZ01000002">
    <property type="protein sequence ID" value="OUK04984.1"/>
    <property type="molecule type" value="Genomic_DNA"/>
</dbReference>